<feature type="compositionally biased region" description="Polar residues" evidence="4">
    <location>
        <begin position="1291"/>
        <end position="1306"/>
    </location>
</feature>
<dbReference type="EMBL" id="CAID01000015">
    <property type="protein sequence ID" value="CEG01771.1"/>
    <property type="molecule type" value="Genomic_DNA"/>
</dbReference>
<proteinExistence type="inferred from homology"/>
<dbReference type="InterPro" id="IPR057860">
    <property type="entry name" value="HEAT_RRP12_N"/>
</dbReference>
<reference evidence="7 8" key="2">
    <citation type="journal article" date="2014" name="BMC Genomics">
        <title>An improved genome of the model marine alga Ostreococcus tauri unfolds by assessing Illumina de novo assemblies.</title>
        <authorList>
            <person name="Blanc-Mathieu R."/>
            <person name="Verhelst B."/>
            <person name="Derelle E."/>
            <person name="Rombauts S."/>
            <person name="Bouget F.Y."/>
            <person name="Carre I."/>
            <person name="Chateau A."/>
            <person name="Eyre-Walker A."/>
            <person name="Grimsley N."/>
            <person name="Moreau H."/>
            <person name="Piegu B."/>
            <person name="Rivals E."/>
            <person name="Schackwitz W."/>
            <person name="Van de Peer Y."/>
            <person name="Piganeau G."/>
        </authorList>
    </citation>
    <scope>NUCLEOTIDE SEQUENCE [LARGE SCALE GENOMIC DNA]</scope>
    <source>
        <strain evidence="8">OTTH 0595 / CCAP 157/2 / RCC745</strain>
    </source>
</reference>
<dbReference type="Pfam" id="PF25772">
    <property type="entry name" value="HEAT_RRP12_N"/>
    <property type="match status" value="1"/>
</dbReference>
<comment type="subcellular location">
    <subcellularLocation>
        <location evidence="1">Nucleus</location>
    </subcellularLocation>
</comment>
<feature type="domain" description="RRP12 N-terminal HEAT" evidence="6">
    <location>
        <begin position="35"/>
        <end position="303"/>
    </location>
</feature>
<evidence type="ECO:0000313" key="8">
    <source>
        <dbReference type="Proteomes" id="UP000009170"/>
    </source>
</evidence>
<feature type="domain" description="RRP12 HEAT" evidence="5">
    <location>
        <begin position="378"/>
        <end position="718"/>
    </location>
</feature>
<keyword evidence="3" id="KW-0539">Nucleus</keyword>
<comment type="caution">
    <text evidence="7">The sequence shown here is derived from an EMBL/GenBank/DDBJ whole genome shotgun (WGS) entry which is preliminary data.</text>
</comment>
<gene>
    <name evidence="7" type="ORF">OT_ostta15g01560</name>
</gene>
<comment type="similarity">
    <text evidence="2">Belongs to the RRP12 family.</text>
</comment>
<dbReference type="InterPro" id="IPR012978">
    <property type="entry name" value="HEAT_RRP12"/>
</dbReference>
<dbReference type="Gene3D" id="1.25.10.10">
    <property type="entry name" value="Leucine-rich Repeat Variant"/>
    <property type="match status" value="2"/>
</dbReference>
<evidence type="ECO:0000256" key="2">
    <source>
        <dbReference type="ARBA" id="ARBA00007690"/>
    </source>
</evidence>
<feature type="region of interest" description="Disordered" evidence="4">
    <location>
        <begin position="1371"/>
        <end position="1390"/>
    </location>
</feature>
<dbReference type="SUPFAM" id="SSF48371">
    <property type="entry name" value="ARM repeat"/>
    <property type="match status" value="1"/>
</dbReference>
<dbReference type="Pfam" id="PF08161">
    <property type="entry name" value="RRP12_HEAT"/>
    <property type="match status" value="1"/>
</dbReference>
<dbReference type="OrthoDB" id="2192888at2759"/>
<evidence type="ECO:0000313" key="7">
    <source>
        <dbReference type="EMBL" id="CEG01771.1"/>
    </source>
</evidence>
<dbReference type="InterPro" id="IPR052087">
    <property type="entry name" value="RRP12"/>
</dbReference>
<dbReference type="PANTHER" id="PTHR48287">
    <property type="entry name" value="ARM REPEAT SUPERFAMILY PROTEIN"/>
    <property type="match status" value="1"/>
</dbReference>
<accession>A0A096PA02</accession>
<dbReference type="KEGG" id="ota:OT_ostta15g01560"/>
<dbReference type="InterPro" id="IPR016024">
    <property type="entry name" value="ARM-type_fold"/>
</dbReference>
<feature type="compositionally biased region" description="Basic and acidic residues" evidence="4">
    <location>
        <begin position="1313"/>
        <end position="1324"/>
    </location>
</feature>
<dbReference type="FunCoup" id="A0A096PA02">
    <property type="interactions" value="1483"/>
</dbReference>
<keyword evidence="8" id="KW-1185">Reference proteome</keyword>
<dbReference type="GO" id="GO:0005634">
    <property type="term" value="C:nucleus"/>
    <property type="evidence" value="ECO:0007669"/>
    <property type="project" value="UniProtKB-SubCell"/>
</dbReference>
<organism evidence="7 8">
    <name type="scientific">Ostreococcus tauri</name>
    <name type="common">Marine green alga</name>
    <dbReference type="NCBI Taxonomy" id="70448"/>
    <lineage>
        <taxon>Eukaryota</taxon>
        <taxon>Viridiplantae</taxon>
        <taxon>Chlorophyta</taxon>
        <taxon>Mamiellophyceae</taxon>
        <taxon>Mamiellales</taxon>
        <taxon>Bathycoccaceae</taxon>
        <taxon>Ostreococcus</taxon>
    </lineage>
</organism>
<dbReference type="PANTHER" id="PTHR48287:SF1">
    <property type="entry name" value="ARM REPEAT SUPERFAMILY PROTEIN"/>
    <property type="match status" value="1"/>
</dbReference>
<feature type="compositionally biased region" description="Basic residues" evidence="4">
    <location>
        <begin position="1381"/>
        <end position="1390"/>
    </location>
</feature>
<dbReference type="STRING" id="70448.A0A096PA02"/>
<reference evidence="8" key="1">
    <citation type="journal article" date="2006" name="Proc. Natl. Acad. Sci. U.S.A.">
        <title>Genome analysis of the smallest free-living eukaryote Ostreococcus tauri unveils many unique features.</title>
        <authorList>
            <person name="Derelle E."/>
            <person name="Ferraz C."/>
            <person name="Rombauts S."/>
            <person name="Rouze P."/>
            <person name="Worden A.Z."/>
            <person name="Robbens S."/>
            <person name="Partensky F."/>
            <person name="Degroeve S."/>
            <person name="Echeynie S."/>
            <person name="Cooke R."/>
            <person name="Saeys Y."/>
            <person name="Wuyts J."/>
            <person name="Jabbari K."/>
            <person name="Bowler C."/>
            <person name="Panaud O."/>
            <person name="Piegu B."/>
            <person name="Ball S.G."/>
            <person name="Ral J.-P."/>
            <person name="Bouget F.-Y."/>
            <person name="Piganeau G."/>
            <person name="De Baets B."/>
            <person name="Picard A."/>
            <person name="Delseny M."/>
            <person name="Demaille J."/>
            <person name="Van de Peer Y."/>
            <person name="Moreau H."/>
        </authorList>
    </citation>
    <scope>NUCLEOTIDE SEQUENCE [LARGE SCALE GENOMIC DNA]</scope>
    <source>
        <strain evidence="8">OTTH 0595 / CCAP 157/2 / RCC745</strain>
    </source>
</reference>
<protein>
    <submittedName>
        <fullName evidence="7">Uncharacterized domain NUC173</fullName>
    </submittedName>
</protein>
<evidence type="ECO:0000256" key="1">
    <source>
        <dbReference type="ARBA" id="ARBA00004123"/>
    </source>
</evidence>
<dbReference type="Proteomes" id="UP000009170">
    <property type="component" value="Unassembled WGS sequence"/>
</dbReference>
<evidence type="ECO:0000259" key="6">
    <source>
        <dbReference type="Pfam" id="PF25772"/>
    </source>
</evidence>
<evidence type="ECO:0000259" key="5">
    <source>
        <dbReference type="Pfam" id="PF08161"/>
    </source>
</evidence>
<evidence type="ECO:0000256" key="3">
    <source>
        <dbReference type="ARBA" id="ARBA00023242"/>
    </source>
</evidence>
<dbReference type="RefSeq" id="XP_022841160.1">
    <property type="nucleotide sequence ID" value="XM_022982405.1"/>
</dbReference>
<dbReference type="GeneID" id="9830886"/>
<dbReference type="InterPro" id="IPR011989">
    <property type="entry name" value="ARM-like"/>
</dbReference>
<evidence type="ECO:0000256" key="4">
    <source>
        <dbReference type="SAM" id="MobiDB-lite"/>
    </source>
</evidence>
<dbReference type="InParanoid" id="A0A096PA02"/>
<sequence length="1390" mass="149377">MSDDDDGDDDRDVLDVRAAASGASAFERLRTRARTNPARRTIEATCDAVERSLAARGTAVSAPSRFAASFGALELATMEATSDAGSREALRAVCECARACASDAEDRVIRAKASRVMEIVLACGKACSERVPQAMRHVCGLLGRVAESARSGASEREGKRAAKALLNLTIDKRPKVRKAAVEALRDVVRSTRGSAEDGVRLGETYGELFAQFARAIGEAPEKAAREMQAARGAAGAKEARARAEATATEALYMLGAMKSLLPELSEPACGACADACAGLLDLDEPLLTQHATEALTALANASPSDENDGANADTLGGLLRPVASAATANLSTAPTTVISLVRLLARTQCKLHSVDAQESAKNLPTTFHSIVKLFATPHEGVATEVAESLVLLIRSCIDSAMVQDGIKAIAQARASGKSSAPKPTVIMSVASSIEAALGFRYRGSWPVTIPVATVAFTRLGPASGPILAGTLNALGEMGEHASEMMCRQQLQDCITAAIQAMGPEQVLQSLPLKLEEAIDAELSNRTDDGMDVDDEQDVMDAASQETGRLWLVPLLRAGLVGANMSFFADAILPQARALGARAERAREAKHAYEAQRCGAAEHALWSLFPAFANWPSDAAEAFPAVAKDLGNALSSRIDLQVIICEGLKRLIRQGRIGAGVYEVDDDDDADDGASTIAAGEPNDDRMPATFTVDVAEAQLAAVGKYSRNFLPILFNLFVASPTSRRGELSHTIGAFAKVTDQAQLGGFFRTVLRKLVKVTADDPGAPDALIEGGDDKTARRCTFMDLVFAMVAGLDEQGLEMVYKIAKPACLEKESVIQKRAYKLLNELCEAQDGKWLRERADEVEELLISGVESCLPSARRYRLKVIGRILPALQERDSTADEEDGGDGSGNIVGAGSLTVLLSELILATKEANARTRTLAYQLLISIPRSIERKNAEAARGTQRSGDAGVAAWLGAPSVDDDEHMETEQMGAGVRRFFLTVLAGIVGSSPTMQSATIMALARLLYEFSSALVSTVPELLPAVCALLEGKSREVVKSCLGFVKVVAVRLPQQELAAELPRLVPALLHWSHDSKNRFKLKVRVCMERMCKRCGYDVVEACVPKEHAALIAHIKREETRSEKRKKSSVAGSEHGAKSTRTARRSEWREDDVFSDDDMESDETRSRRTGRSGGRDNASFAAKSRRGGGEGPRSARDAASKRATGGARLPATGDTPLDLLDDSAMRRSMLPQGERRRVKFEDDDDDGKYRSNSDGKLMIVEESEGAKRRREEEEDDDGRSRRTSKTSRSHGGATVRTNATNRTSGTQNSRGVKRQRNTLERHSADLYKAKGKTTGDVYSKQSKLEPYAYWQLDPKLLNRRNSKKVAARQNLGGVVKSAKAAGIMRGKKAKRTPA</sequence>
<feature type="region of interest" description="Disordered" evidence="4">
    <location>
        <begin position="1114"/>
        <end position="1334"/>
    </location>
</feature>
<name>A0A096PA02_OSTTA</name>